<dbReference type="InterPro" id="IPR000772">
    <property type="entry name" value="Ricin_B_lectin"/>
</dbReference>
<dbReference type="CDD" id="cd23458">
    <property type="entry name" value="beta-trefoil_Ricin_AgaB34-like"/>
    <property type="match status" value="1"/>
</dbReference>
<dbReference type="Proteomes" id="UP001310248">
    <property type="component" value="Unassembled WGS sequence"/>
</dbReference>
<dbReference type="Gene3D" id="3.20.20.80">
    <property type="entry name" value="Glycosidases"/>
    <property type="match status" value="1"/>
</dbReference>
<dbReference type="InterPro" id="IPR040527">
    <property type="entry name" value="Beta-sand_Porphyrn"/>
</dbReference>
<dbReference type="Pfam" id="PF14200">
    <property type="entry name" value="RicinB_lectin_2"/>
    <property type="match status" value="1"/>
</dbReference>
<dbReference type="SUPFAM" id="SSF50370">
    <property type="entry name" value="Ricin B-like lectins"/>
    <property type="match status" value="1"/>
</dbReference>
<dbReference type="RefSeq" id="WP_329776562.1">
    <property type="nucleotide sequence ID" value="NZ_JAYDYW010000016.1"/>
</dbReference>
<feature type="chain" id="PRO_5045726647" evidence="1">
    <location>
        <begin position="25"/>
        <end position="1081"/>
    </location>
</feature>
<organism evidence="3 4">
    <name type="scientific">Agarivorans aestuarii</name>
    <dbReference type="NCBI Taxonomy" id="1563703"/>
    <lineage>
        <taxon>Bacteria</taxon>
        <taxon>Pseudomonadati</taxon>
        <taxon>Pseudomonadota</taxon>
        <taxon>Gammaproteobacteria</taxon>
        <taxon>Alteromonadales</taxon>
        <taxon>Alteromonadaceae</taxon>
        <taxon>Agarivorans</taxon>
    </lineage>
</organism>
<dbReference type="Gene3D" id="2.80.10.50">
    <property type="match status" value="1"/>
</dbReference>
<name>A0ABU7G942_9ALTE</name>
<feature type="domain" description="Ricin B lectin" evidence="2">
    <location>
        <begin position="942"/>
        <end position="1080"/>
    </location>
</feature>
<sequence length="1081" mass="119723">MRLSNASRLIGAGLTLLASATSFADSTVTVDLNTQKFIGGHSQLDRSKYFNLHTTHSENQVTNDELDYLTKDLNAGFGRGFWSPFSAHKGHDSYPNEATAKTNGARNIANTKNHSNYAYFSDRYIVTDHPRNAFAANQDPQKAAEWAANYFKHYFDDSTRPLFYEPINEPFVHAGEFGIDADLARSKITELFKQIGKKFDQENIDTKVIGYAGAWPSMELWDFKHFDTRMKMFMDSAGQYMDAFSVHLYDGVNVTGANSQRSGSNLDAILDLVESYSFHKWAQVKPLAITEYGGIEKGYGDTYSDIASVQSIRSINNMLFQLLDRQDRLLTTIPFITGKASWHYNAGNNWEPYGAVITRPDPTSIVNGKPTRFIWTPRIHFYQLWSEVSGVRVKTQSTNPDVQVQAFVDGNNAYVALNSLSESTEQVSLDFVNSLGSVNQLTKKSLKIYPNKAAVYQDQSNQTPPQNISLIAGETVVLQYTFNQSIQLDNTLKVDSYYSASNLQEITANQAINFSINNVNVAQGTSNLKVSIGRKHNKSKKPVVKVNGTAVNVPNNWKGGDQSSRDDFFGALHIPVANSLLAKNNTISITFPDSDGRVSSVVLEVNNQSNAEVGQDAISFAESISSLAPGKNYAVKVNYSASQSRDLTVSIWQGQNYLAGNTVNVATGEGSKTLNVSLANDTIAGDTDYIIKANIRPQGGDVASIIKQTQINDIVIEDNAGANYDQIVFVDSYQQLSSALQYTVELDYSAMQQRDIVVELWDEQNWLASGKTTVPAGEGKTSVTIELSTAPPAGSQGYKLKGSIRPLDTSWQDNLDFEQISNIEIVSATPSDDATKLVLSSTELAQAQRYQFTVDYSATQQRDVVVELWLNNQWISQATEQVEAGEGSVTLTIELDAEAQISDNYMLKNSIRPLGTDWRSSLATSQIDQLSIVSDALSPPSSWTNLQFKHSAKCMDVAGGNTSNGSNYHQWTCNTQNDNQRFMFTPLGDNWYTIKAKVSNKCVDLHNGNTANGAKLQQYTCYNNNPNQAWQLVEQQDGWFELRAKPSDKCIDVSQVSSANQALIHQWNCGKQANQLLRFIE</sequence>
<dbReference type="Pfam" id="PF18040">
    <property type="entry name" value="BPA_C"/>
    <property type="match status" value="1"/>
</dbReference>
<reference evidence="3 4" key="2">
    <citation type="submission" date="2023-12" db="EMBL/GenBank/DDBJ databases">
        <authorList>
            <consortium name="Cladostephus spongiosus"/>
            <person name="Lorente B."/>
            <person name="Cabral C."/>
            <person name="Frias J."/>
            <person name="Faria J."/>
            <person name="Toubarro D."/>
        </authorList>
    </citation>
    <scope>NUCLEOTIDE SEQUENCE [LARGE SCALE GENOMIC DNA]</scope>
    <source>
        <strain evidence="3 4">ZMCS4</strain>
    </source>
</reference>
<proteinExistence type="predicted"/>
<dbReference type="Pfam" id="PF18206">
    <property type="entry name" value="Porphyrn_cat_1"/>
    <property type="match status" value="1"/>
</dbReference>
<dbReference type="SUPFAM" id="SSF51445">
    <property type="entry name" value="(Trans)glycosidases"/>
    <property type="match status" value="1"/>
</dbReference>
<dbReference type="InterPro" id="IPR017853">
    <property type="entry name" value="GH"/>
</dbReference>
<accession>A0ABU7G942</accession>
<reference evidence="4" key="1">
    <citation type="submission" date="2023-07" db="EMBL/GenBank/DDBJ databases">
        <title>Draft genome sequence of Agarivorans aestuarii strain ZMCS4, a CAZymes producing bacteria isolated from the marine brown algae Clodostephus spongiosus.</title>
        <authorList>
            <person name="Lorente B."/>
            <person name="Cabral C."/>
            <person name="Frias J."/>
            <person name="Faria J."/>
            <person name="Toubarro D."/>
        </authorList>
    </citation>
    <scope>NUCLEOTIDE SEQUENCE [LARGE SCALE GENOMIC DNA]</scope>
    <source>
        <strain evidence="4">ZMCS4</strain>
    </source>
</reference>
<dbReference type="InterPro" id="IPR041224">
    <property type="entry name" value="BPA_C"/>
</dbReference>
<dbReference type="PROSITE" id="PS50231">
    <property type="entry name" value="RICIN_B_LECTIN"/>
    <property type="match status" value="1"/>
</dbReference>
<dbReference type="InterPro" id="IPR013780">
    <property type="entry name" value="Glyco_hydro_b"/>
</dbReference>
<evidence type="ECO:0000313" key="4">
    <source>
        <dbReference type="Proteomes" id="UP001310248"/>
    </source>
</evidence>
<evidence type="ECO:0000259" key="2">
    <source>
        <dbReference type="SMART" id="SM00458"/>
    </source>
</evidence>
<dbReference type="EMBL" id="JAYDYW010000016">
    <property type="protein sequence ID" value="MEE1675776.1"/>
    <property type="molecule type" value="Genomic_DNA"/>
</dbReference>
<gene>
    <name evidence="3" type="ORF">SNR37_001103</name>
</gene>
<evidence type="ECO:0000256" key="1">
    <source>
        <dbReference type="SAM" id="SignalP"/>
    </source>
</evidence>
<keyword evidence="1" id="KW-0732">Signal</keyword>
<evidence type="ECO:0000313" key="3">
    <source>
        <dbReference type="EMBL" id="MEE1675776.1"/>
    </source>
</evidence>
<dbReference type="InterPro" id="IPR035992">
    <property type="entry name" value="Ricin_B-like_lectins"/>
</dbReference>
<keyword evidence="4" id="KW-1185">Reference proteome</keyword>
<protein>
    <submittedName>
        <fullName evidence="3">RICIN domain-containing protein</fullName>
    </submittedName>
</protein>
<feature type="signal peptide" evidence="1">
    <location>
        <begin position="1"/>
        <end position="24"/>
    </location>
</feature>
<dbReference type="CDD" id="cd21510">
    <property type="entry name" value="agarase_cat"/>
    <property type="match status" value="1"/>
</dbReference>
<dbReference type="Gene3D" id="2.60.40.1180">
    <property type="entry name" value="Golgi alpha-mannosidase II"/>
    <property type="match status" value="1"/>
</dbReference>
<dbReference type="Gene3D" id="2.60.120.1200">
    <property type="match status" value="1"/>
</dbReference>
<comment type="caution">
    <text evidence="3">The sequence shown here is derived from an EMBL/GenBank/DDBJ whole genome shotgun (WGS) entry which is preliminary data.</text>
</comment>
<dbReference type="SMART" id="SM00458">
    <property type="entry name" value="RICIN"/>
    <property type="match status" value="1"/>
</dbReference>